<dbReference type="AlphaFoldDB" id="A0A1J1IC45"/>
<evidence type="ECO:0000256" key="1">
    <source>
        <dbReference type="ARBA" id="ARBA00022729"/>
    </source>
</evidence>
<dbReference type="GO" id="GO:0008061">
    <property type="term" value="F:chitin binding"/>
    <property type="evidence" value="ECO:0007669"/>
    <property type="project" value="InterPro"/>
</dbReference>
<dbReference type="PANTHER" id="PTHR11177:SF360">
    <property type="entry name" value="CHITINASE 4-RELATED"/>
    <property type="match status" value="1"/>
</dbReference>
<dbReference type="OrthoDB" id="73875at2759"/>
<keyword evidence="1" id="KW-0732">Signal</keyword>
<dbReference type="Gene3D" id="3.10.50.10">
    <property type="match status" value="1"/>
</dbReference>
<dbReference type="Gene3D" id="3.20.20.80">
    <property type="entry name" value="Glycosidases"/>
    <property type="match status" value="1"/>
</dbReference>
<dbReference type="GO" id="GO:0005975">
    <property type="term" value="P:carbohydrate metabolic process"/>
    <property type="evidence" value="ECO:0007669"/>
    <property type="project" value="InterPro"/>
</dbReference>
<protein>
    <submittedName>
        <fullName evidence="3">CLUMA_CG011150, isoform A</fullName>
    </submittedName>
</protein>
<dbReference type="InterPro" id="IPR050314">
    <property type="entry name" value="Glycosyl_Hydrlase_18"/>
</dbReference>
<dbReference type="PANTHER" id="PTHR11177">
    <property type="entry name" value="CHITINASE"/>
    <property type="match status" value="1"/>
</dbReference>
<dbReference type="Proteomes" id="UP000183832">
    <property type="component" value="Unassembled WGS sequence"/>
</dbReference>
<feature type="domain" description="GH18" evidence="2">
    <location>
        <begin position="9"/>
        <end position="353"/>
    </location>
</feature>
<proteinExistence type="predicted"/>
<evidence type="ECO:0000259" key="2">
    <source>
        <dbReference type="PROSITE" id="PS51910"/>
    </source>
</evidence>
<dbReference type="EMBL" id="CVRI01000047">
    <property type="protein sequence ID" value="CRK97771.1"/>
    <property type="molecule type" value="Genomic_DNA"/>
</dbReference>
<evidence type="ECO:0000313" key="3">
    <source>
        <dbReference type="EMBL" id="CRK97771.1"/>
    </source>
</evidence>
<dbReference type="SUPFAM" id="SSF51445">
    <property type="entry name" value="(Trans)glycosidases"/>
    <property type="match status" value="1"/>
</dbReference>
<dbReference type="STRING" id="568069.A0A1J1IC45"/>
<dbReference type="InterPro" id="IPR017853">
    <property type="entry name" value="GH"/>
</dbReference>
<evidence type="ECO:0000313" key="4">
    <source>
        <dbReference type="Proteomes" id="UP000183832"/>
    </source>
</evidence>
<dbReference type="PROSITE" id="PS51910">
    <property type="entry name" value="GH18_2"/>
    <property type="match status" value="1"/>
</dbReference>
<reference evidence="3 4" key="1">
    <citation type="submission" date="2015-04" db="EMBL/GenBank/DDBJ databases">
        <authorList>
            <person name="Syromyatnikov M.Y."/>
            <person name="Popov V.N."/>
        </authorList>
    </citation>
    <scope>NUCLEOTIDE SEQUENCE [LARGE SCALE GENOMIC DNA]</scope>
</reference>
<dbReference type="GO" id="GO:0004568">
    <property type="term" value="F:chitinase activity"/>
    <property type="evidence" value="ECO:0007669"/>
    <property type="project" value="TreeGrafter"/>
</dbReference>
<organism evidence="3 4">
    <name type="scientific">Clunio marinus</name>
    <dbReference type="NCBI Taxonomy" id="568069"/>
    <lineage>
        <taxon>Eukaryota</taxon>
        <taxon>Metazoa</taxon>
        <taxon>Ecdysozoa</taxon>
        <taxon>Arthropoda</taxon>
        <taxon>Hexapoda</taxon>
        <taxon>Insecta</taxon>
        <taxon>Pterygota</taxon>
        <taxon>Neoptera</taxon>
        <taxon>Endopterygota</taxon>
        <taxon>Diptera</taxon>
        <taxon>Nematocera</taxon>
        <taxon>Chironomoidea</taxon>
        <taxon>Chironomidae</taxon>
        <taxon>Clunio</taxon>
    </lineage>
</organism>
<dbReference type="Pfam" id="PF00704">
    <property type="entry name" value="Glyco_hydro_18"/>
    <property type="match status" value="1"/>
</dbReference>
<keyword evidence="4" id="KW-1185">Reference proteome</keyword>
<dbReference type="GO" id="GO:0006032">
    <property type="term" value="P:chitin catabolic process"/>
    <property type="evidence" value="ECO:0007669"/>
    <property type="project" value="TreeGrafter"/>
</dbReference>
<gene>
    <name evidence="3" type="primary">similar to Chitotriosidase-1</name>
    <name evidence="3" type="ORF">CLUMA_CG011150</name>
</gene>
<dbReference type="InterPro" id="IPR029070">
    <property type="entry name" value="Chitinase_insertion_sf"/>
</dbReference>
<dbReference type="InterPro" id="IPR011583">
    <property type="entry name" value="Chitinase_II/V-like_cat"/>
</dbReference>
<dbReference type="SMART" id="SM00636">
    <property type="entry name" value="Glyco_18"/>
    <property type="match status" value="1"/>
</dbReference>
<dbReference type="InterPro" id="IPR001223">
    <property type="entry name" value="Glyco_hydro18_cat"/>
</dbReference>
<name>A0A1J1IC45_9DIPT</name>
<accession>A0A1J1IC45</accession>
<dbReference type="SUPFAM" id="SSF54556">
    <property type="entry name" value="Chitinase insertion domain"/>
    <property type="match status" value="1"/>
</dbReference>
<dbReference type="GO" id="GO:0005576">
    <property type="term" value="C:extracellular region"/>
    <property type="evidence" value="ECO:0007669"/>
    <property type="project" value="TreeGrafter"/>
</dbReference>
<sequence length="353" mass="40428">MSSTVPFLVRIVCYWQGIIPASEITPEICTHIIFSFIGVNDSGNLIYLYSDEAEIKRKLNEFQKLKSKNPKLTLMAAVGGANDELLNAFDNLSKTESGRENFINEIIKFMNENSLTGIDIDWEYPRNDEEKENFILLLRDLHSRFSLSNFTLSIAVAPEKWRSEKSYDIPRLVEYVDFINLMTYDFHGSWDETVGHHTQMFPHHGDSSYIKELNCAASISYWKSNKVPAEKLNLGIATYGKTFVLSDISKHRIGSIVDVEATKNTSGIIGYNEFCTSLGWKQHFDTNYRAYYAVKDDSWFGFDTKQQVKTKARYAKEHNLGGVMFWSLDTDSNENCKHGKFALISEAFKELNS</sequence>